<feature type="compositionally biased region" description="Low complexity" evidence="1">
    <location>
        <begin position="89"/>
        <end position="100"/>
    </location>
</feature>
<protein>
    <submittedName>
        <fullName evidence="2">Uncharacterized protein</fullName>
    </submittedName>
</protein>
<reference evidence="3" key="1">
    <citation type="journal article" date="2013" name="Nature">
        <title>Draft genome of the wheat A-genome progenitor Triticum urartu.</title>
        <authorList>
            <person name="Ling H.Q."/>
            <person name="Zhao S."/>
            <person name="Liu D."/>
            <person name="Wang J."/>
            <person name="Sun H."/>
            <person name="Zhang C."/>
            <person name="Fan H."/>
            <person name="Li D."/>
            <person name="Dong L."/>
            <person name="Tao Y."/>
            <person name="Gao C."/>
            <person name="Wu H."/>
            <person name="Li Y."/>
            <person name="Cui Y."/>
            <person name="Guo X."/>
            <person name="Zheng S."/>
            <person name="Wang B."/>
            <person name="Yu K."/>
            <person name="Liang Q."/>
            <person name="Yang W."/>
            <person name="Lou X."/>
            <person name="Chen J."/>
            <person name="Feng M."/>
            <person name="Jian J."/>
            <person name="Zhang X."/>
            <person name="Luo G."/>
            <person name="Jiang Y."/>
            <person name="Liu J."/>
            <person name="Wang Z."/>
            <person name="Sha Y."/>
            <person name="Zhang B."/>
            <person name="Wu H."/>
            <person name="Tang D."/>
            <person name="Shen Q."/>
            <person name="Xue P."/>
            <person name="Zou S."/>
            <person name="Wang X."/>
            <person name="Liu X."/>
            <person name="Wang F."/>
            <person name="Yang Y."/>
            <person name="An X."/>
            <person name="Dong Z."/>
            <person name="Zhang K."/>
            <person name="Zhang X."/>
            <person name="Luo M.C."/>
            <person name="Dvorak J."/>
            <person name="Tong Y."/>
            <person name="Wang J."/>
            <person name="Yang H."/>
            <person name="Li Z."/>
            <person name="Wang D."/>
            <person name="Zhang A."/>
            <person name="Wang J."/>
        </authorList>
    </citation>
    <scope>NUCLEOTIDE SEQUENCE</scope>
    <source>
        <strain evidence="3">cv. G1812</strain>
    </source>
</reference>
<feature type="region of interest" description="Disordered" evidence="1">
    <location>
        <begin position="34"/>
        <end position="133"/>
    </location>
</feature>
<sequence length="148" mass="15566">FKAHETASFFLIDPIPPLPGFPWPYAHTQETQHFPSQLHSTPVRSGRYGHSKISRRHPRRGSPRAFLLARGGGGGGGQEGAGDEGGGAVALAPPRRPVAGAAGGRRDGVDGDGLLGTQGQHQPPRQRARRAGGPHLAAVALIDRRICV</sequence>
<evidence type="ECO:0000313" key="3">
    <source>
        <dbReference type="Proteomes" id="UP000015106"/>
    </source>
</evidence>
<dbReference type="AlphaFoldDB" id="A0A8R7QD19"/>
<organism evidence="2 3">
    <name type="scientific">Triticum urartu</name>
    <name type="common">Red wild einkorn</name>
    <name type="synonym">Crithodium urartu</name>
    <dbReference type="NCBI Taxonomy" id="4572"/>
    <lineage>
        <taxon>Eukaryota</taxon>
        <taxon>Viridiplantae</taxon>
        <taxon>Streptophyta</taxon>
        <taxon>Embryophyta</taxon>
        <taxon>Tracheophyta</taxon>
        <taxon>Spermatophyta</taxon>
        <taxon>Magnoliopsida</taxon>
        <taxon>Liliopsida</taxon>
        <taxon>Poales</taxon>
        <taxon>Poaceae</taxon>
        <taxon>BOP clade</taxon>
        <taxon>Pooideae</taxon>
        <taxon>Triticodae</taxon>
        <taxon>Triticeae</taxon>
        <taxon>Triticinae</taxon>
        <taxon>Triticum</taxon>
    </lineage>
</organism>
<reference evidence="2" key="3">
    <citation type="submission" date="2022-06" db="UniProtKB">
        <authorList>
            <consortium name="EnsemblPlants"/>
        </authorList>
    </citation>
    <scope>IDENTIFICATION</scope>
</reference>
<feature type="compositionally biased region" description="Polar residues" evidence="1">
    <location>
        <begin position="34"/>
        <end position="43"/>
    </location>
</feature>
<gene>
    <name evidence="2" type="primary">LOC125556142</name>
</gene>
<evidence type="ECO:0000256" key="1">
    <source>
        <dbReference type="SAM" id="MobiDB-lite"/>
    </source>
</evidence>
<accession>A0A8R7QD19</accession>
<dbReference type="EnsemblPlants" id="TuG1812G0500002637.01.T01">
    <property type="protein sequence ID" value="TuG1812G0500002637.01.T01"/>
    <property type="gene ID" value="TuG1812G0500002637.01"/>
</dbReference>
<feature type="compositionally biased region" description="Gly residues" evidence="1">
    <location>
        <begin position="70"/>
        <end position="88"/>
    </location>
</feature>
<feature type="compositionally biased region" description="Basic residues" evidence="1">
    <location>
        <begin position="47"/>
        <end position="62"/>
    </location>
</feature>
<dbReference type="Gramene" id="TuG1812G0500002637.01.T01">
    <property type="protein sequence ID" value="TuG1812G0500002637.01.T01"/>
    <property type="gene ID" value="TuG1812G0500002637.01"/>
</dbReference>
<proteinExistence type="predicted"/>
<dbReference type="Proteomes" id="UP000015106">
    <property type="component" value="Chromosome 5"/>
</dbReference>
<evidence type="ECO:0000313" key="2">
    <source>
        <dbReference type="EnsemblPlants" id="TuG1812G0500002637.01.T01"/>
    </source>
</evidence>
<name>A0A8R7QD19_TRIUA</name>
<reference evidence="2" key="2">
    <citation type="submission" date="2018-03" db="EMBL/GenBank/DDBJ databases">
        <title>The Triticum urartu genome reveals the dynamic nature of wheat genome evolution.</title>
        <authorList>
            <person name="Ling H."/>
            <person name="Ma B."/>
            <person name="Shi X."/>
            <person name="Liu H."/>
            <person name="Dong L."/>
            <person name="Sun H."/>
            <person name="Cao Y."/>
            <person name="Gao Q."/>
            <person name="Zheng S."/>
            <person name="Li Y."/>
            <person name="Yu Y."/>
            <person name="Du H."/>
            <person name="Qi M."/>
            <person name="Li Y."/>
            <person name="Yu H."/>
            <person name="Cui Y."/>
            <person name="Wang N."/>
            <person name="Chen C."/>
            <person name="Wu H."/>
            <person name="Zhao Y."/>
            <person name="Zhang J."/>
            <person name="Li Y."/>
            <person name="Zhou W."/>
            <person name="Zhang B."/>
            <person name="Hu W."/>
            <person name="Eijk M."/>
            <person name="Tang J."/>
            <person name="Witsenboer H."/>
            <person name="Zhao S."/>
            <person name="Li Z."/>
            <person name="Zhang A."/>
            <person name="Wang D."/>
            <person name="Liang C."/>
        </authorList>
    </citation>
    <scope>NUCLEOTIDE SEQUENCE [LARGE SCALE GENOMIC DNA]</scope>
    <source>
        <strain evidence="2">cv. G1812</strain>
    </source>
</reference>
<keyword evidence="3" id="KW-1185">Reference proteome</keyword>